<organism evidence="1 2">
    <name type="scientific">Fannyhessea vaginae PB189-T1-4</name>
    <dbReference type="NCBI Taxonomy" id="866774"/>
    <lineage>
        <taxon>Bacteria</taxon>
        <taxon>Bacillati</taxon>
        <taxon>Actinomycetota</taxon>
        <taxon>Coriobacteriia</taxon>
        <taxon>Coriobacteriales</taxon>
        <taxon>Atopobiaceae</taxon>
        <taxon>Fannyhessea</taxon>
    </lineage>
</organism>
<protein>
    <submittedName>
        <fullName evidence="1">Uncharacterized protein</fullName>
    </submittedName>
</protein>
<evidence type="ECO:0000313" key="1">
    <source>
        <dbReference type="EMBL" id="EFL44569.1"/>
    </source>
</evidence>
<evidence type="ECO:0000313" key="2">
    <source>
        <dbReference type="Proteomes" id="UP000004431"/>
    </source>
</evidence>
<keyword evidence="2" id="KW-1185">Reference proteome</keyword>
<accession>A0ABN0B1C4</accession>
<name>A0ABN0B1C4_9ACTN</name>
<comment type="caution">
    <text evidence="1">The sequence shown here is derived from an EMBL/GenBank/DDBJ whole genome shotgun (WGS) entry which is preliminary data.</text>
</comment>
<gene>
    <name evidence="1" type="ORF">HMPREF9248_1171</name>
</gene>
<dbReference type="Proteomes" id="UP000004431">
    <property type="component" value="Unassembled WGS sequence"/>
</dbReference>
<reference evidence="1 2" key="1">
    <citation type="submission" date="2010-08" db="EMBL/GenBank/DDBJ databases">
        <authorList>
            <person name="Durkin A.S."/>
            <person name="Madupu R."/>
            <person name="Torralba M."/>
            <person name="Gillis M."/>
            <person name="Methe B."/>
            <person name="Sutton G."/>
            <person name="Nelson K.E."/>
        </authorList>
    </citation>
    <scope>NUCLEOTIDE SEQUENCE [LARGE SCALE GENOMIC DNA]</scope>
    <source>
        <strain evidence="1 2">PB189-T1-4</strain>
    </source>
</reference>
<dbReference type="EMBL" id="AEDQ01000010">
    <property type="protein sequence ID" value="EFL44569.1"/>
    <property type="molecule type" value="Genomic_DNA"/>
</dbReference>
<sequence>MSERDITTHFASCQSFPPSRAYLPHISTIIAGRTARYADLRTRNAAPNAHKSNAIAASAPACFCIGVVASLVWGIAFLWGACCGAAASGVTGSGVGSAGAGAGVGAVGSGVGVGVNAYSACV</sequence>
<proteinExistence type="predicted"/>